<proteinExistence type="predicted"/>
<evidence type="ECO:0000313" key="2">
    <source>
        <dbReference type="Proteomes" id="UP000009096"/>
    </source>
</evidence>
<dbReference type="VEuPathDB" id="FungiDB:FVEG_03425"/>
<protein>
    <submittedName>
        <fullName evidence="1">Uncharacterized protein</fullName>
    </submittedName>
</protein>
<dbReference type="RefSeq" id="XP_018747476.1">
    <property type="nucleotide sequence ID" value="XM_018891039.1"/>
</dbReference>
<name>W7M136_GIBM7</name>
<organism evidence="1 2">
    <name type="scientific">Gibberella moniliformis (strain M3125 / FGSC 7600)</name>
    <name type="common">Maize ear and stalk rot fungus</name>
    <name type="synonym">Fusarium verticillioides</name>
    <dbReference type="NCBI Taxonomy" id="334819"/>
    <lineage>
        <taxon>Eukaryota</taxon>
        <taxon>Fungi</taxon>
        <taxon>Dikarya</taxon>
        <taxon>Ascomycota</taxon>
        <taxon>Pezizomycotina</taxon>
        <taxon>Sordariomycetes</taxon>
        <taxon>Hypocreomycetidae</taxon>
        <taxon>Hypocreales</taxon>
        <taxon>Nectriaceae</taxon>
        <taxon>Fusarium</taxon>
        <taxon>Fusarium fujikuroi species complex</taxon>
    </lineage>
</organism>
<sequence length="897" mass="98463">MLLPSNRRNFVLAREGEDLLPLVTWSNPSSIKDLHVSQAGDTLRLWYTTDADAVHYYTATTSKLDHGKVVPLLPEGQGGQISSMLSIKSADKQKATLVSSLISVDENGHLMLLQQDSTSRTWQKYPFWQPSTENVIKLKGYMLRMQAVPSNDDEASLIPGCWLKVSASGVVRCIVNGKHVSVSPDPRWLQTDAKGVLNIVFQNDDATCHEFGAEALRAAKKGPKDISITDGILDPSKKLIKKLDHVKSADDVANLRKPDGTRLVSSNASHDDLKAAADSMSMLVEQAYKYHGEQALSLRKVPYTSELNIFEDFVDDLVGAWNWAEEKFKDVVEWGCNLIEDAAGKVWAFMVKIGETVYNFALRTVTAIAKAITWVLKKLEVLLEDIIAFFGHWFGWDDILDTSDSIATGFNVALDYGQDLLNSSEFTVDSWLENLRKLIKSQLPGLQNNNYSGSQQVARGLHEENSNLSAEGQSADDAIKSGVAYNWSTYYFTYGGGTTNTVLNDDGKSYSTEKAIVALWDGVQSEIDNIVGTISKLAKDLFDFFKSGPGHWDIKSFMGHITADLVDGMIDSLKILADILFKAFSLGISLVKDVANQTIEIPVLGWLWKMLTHGRSLSLLELCSLLIAIPTKVLYKAKTGHAPPKLKGRLTKDSFRRYLSGTADSALAREKLSTADSTLFKDIANVSLAVTANLEFIYNEFDTLVLLADGAFEGSGLEIIPTGPIKTLMTVINAAELIFEGIDAFASFPAGLLPGSSMVQVDNATVGKVAKYSAFGLQGVKFAAGIVVKIVGKVKSLDQMVIKRWKGGITAVISVPMLCVALTADINDSVEGRKKTVIIVDHFFEHFLKFGKQWGYAVACWNNEVENELLYIALVVKVLCGDGIYGFKITDFVVDHA</sequence>
<dbReference type="Proteomes" id="UP000009096">
    <property type="component" value="Chromosome 5"/>
</dbReference>
<dbReference type="KEGG" id="fvr:FVEG_03425"/>
<dbReference type="STRING" id="334819.W7M136"/>
<accession>W7M136</accession>
<dbReference type="GeneID" id="30061568"/>
<dbReference type="AlphaFoldDB" id="W7M136"/>
<dbReference type="eggNOG" id="ENOG502RE1J">
    <property type="taxonomic scope" value="Eukaryota"/>
</dbReference>
<keyword evidence="2" id="KW-1185">Reference proteome</keyword>
<evidence type="ECO:0000313" key="1">
    <source>
        <dbReference type="EMBL" id="EWG41285.1"/>
    </source>
</evidence>
<dbReference type="EMBL" id="CM000582">
    <property type="protein sequence ID" value="EWG41285.1"/>
    <property type="molecule type" value="Genomic_DNA"/>
</dbReference>
<dbReference type="OrthoDB" id="3235083at2759"/>
<dbReference type="EMBL" id="DS022244">
    <property type="protein sequence ID" value="EWG41285.1"/>
    <property type="molecule type" value="Genomic_DNA"/>
</dbReference>
<gene>
    <name evidence="1" type="ORF">FVEG_03425</name>
</gene>
<reference evidence="1 2" key="1">
    <citation type="journal article" date="2010" name="Nature">
        <title>Comparative genomics reveals mobile pathogenicity chromosomes in Fusarium.</title>
        <authorList>
            <person name="Ma L.J."/>
            <person name="van der Does H.C."/>
            <person name="Borkovich K.A."/>
            <person name="Coleman J.J."/>
            <person name="Daboussi M.J."/>
            <person name="Di Pietro A."/>
            <person name="Dufresne M."/>
            <person name="Freitag M."/>
            <person name="Grabherr M."/>
            <person name="Henrissat B."/>
            <person name="Houterman P.M."/>
            <person name="Kang S."/>
            <person name="Shim W.B."/>
            <person name="Woloshuk C."/>
            <person name="Xie X."/>
            <person name="Xu J.R."/>
            <person name="Antoniw J."/>
            <person name="Baker S.E."/>
            <person name="Bluhm B.H."/>
            <person name="Breakspear A."/>
            <person name="Brown D.W."/>
            <person name="Butchko R.A."/>
            <person name="Chapman S."/>
            <person name="Coulson R."/>
            <person name="Coutinho P.M."/>
            <person name="Danchin E.G."/>
            <person name="Diener A."/>
            <person name="Gale L.R."/>
            <person name="Gardiner D.M."/>
            <person name="Goff S."/>
            <person name="Hammond-Kosack K.E."/>
            <person name="Hilburn K."/>
            <person name="Hua-Van A."/>
            <person name="Jonkers W."/>
            <person name="Kazan K."/>
            <person name="Kodira C.D."/>
            <person name="Koehrsen M."/>
            <person name="Kumar L."/>
            <person name="Lee Y.H."/>
            <person name="Li L."/>
            <person name="Manners J.M."/>
            <person name="Miranda-Saavedra D."/>
            <person name="Mukherjee M."/>
            <person name="Park G."/>
            <person name="Park J."/>
            <person name="Park S.Y."/>
            <person name="Proctor R.H."/>
            <person name="Regev A."/>
            <person name="Ruiz-Roldan M.C."/>
            <person name="Sain D."/>
            <person name="Sakthikumar S."/>
            <person name="Sykes S."/>
            <person name="Schwartz D.C."/>
            <person name="Turgeon B.G."/>
            <person name="Wapinski I."/>
            <person name="Yoder O."/>
            <person name="Young S."/>
            <person name="Zeng Q."/>
            <person name="Zhou S."/>
            <person name="Galagan J."/>
            <person name="Cuomo C.A."/>
            <person name="Kistler H.C."/>
            <person name="Rep M."/>
        </authorList>
    </citation>
    <scope>NUCLEOTIDE SEQUENCE [LARGE SCALE GENOMIC DNA]</scope>
    <source>
        <strain evidence="2">M3125 / FGSC 7600</strain>
    </source>
</reference>